<evidence type="ECO:0008006" key="3">
    <source>
        <dbReference type="Google" id="ProtNLM"/>
    </source>
</evidence>
<comment type="caution">
    <text evidence="1">The sequence shown here is derived from an EMBL/GenBank/DDBJ whole genome shotgun (WGS) entry which is preliminary data.</text>
</comment>
<protein>
    <recommendedName>
        <fullName evidence="3">PucR family transcriptional regulator</fullName>
    </recommendedName>
</protein>
<proteinExistence type="predicted"/>
<sequence length="303" mass="31908">MPRMSTLPAPRSLFDRLVDDAAVFPPGNAPVPVAWAEHLAMRSGRYGDVLGPLLIGAAGADVLVEAAAAHPPVTDHETAAGLRPAPVAVGVVARAGTSLRDLRAAVAALRASPHLRVVSVELPHDTAGAWREALGLGARVAVEVTRDLGHQHDALDDLAAGASRGTERVVAKLRTQSTPTAPVPTPRELAEFMHGARDRDLPFKLTGGLHHAVAHTELTADPSPEEQHGVLNVVVAAHHLEQGATLRDLIATLELRETAALTSLVRGLSERDVDQLRARFLSFGCCGVMDPVGELVDLTLLTP</sequence>
<organism evidence="1 2">
    <name type="scientific">Ornithinimicrobium pekingense</name>
    <dbReference type="NCBI Taxonomy" id="384677"/>
    <lineage>
        <taxon>Bacteria</taxon>
        <taxon>Bacillati</taxon>
        <taxon>Actinomycetota</taxon>
        <taxon>Actinomycetes</taxon>
        <taxon>Micrococcales</taxon>
        <taxon>Ornithinimicrobiaceae</taxon>
        <taxon>Ornithinimicrobium</taxon>
    </lineage>
</organism>
<name>A0ABQ2F5M7_9MICO</name>
<keyword evidence="2" id="KW-1185">Reference proteome</keyword>
<evidence type="ECO:0000313" key="2">
    <source>
        <dbReference type="Proteomes" id="UP000662111"/>
    </source>
</evidence>
<accession>A0ABQ2F5M7</accession>
<gene>
    <name evidence="1" type="ORF">GCM10011509_09170</name>
</gene>
<dbReference type="EMBL" id="BMLB01000002">
    <property type="protein sequence ID" value="GGK62925.1"/>
    <property type="molecule type" value="Genomic_DNA"/>
</dbReference>
<evidence type="ECO:0000313" key="1">
    <source>
        <dbReference type="EMBL" id="GGK62925.1"/>
    </source>
</evidence>
<dbReference type="Proteomes" id="UP000662111">
    <property type="component" value="Unassembled WGS sequence"/>
</dbReference>
<reference evidence="2" key="1">
    <citation type="journal article" date="2019" name="Int. J. Syst. Evol. Microbiol.">
        <title>The Global Catalogue of Microorganisms (GCM) 10K type strain sequencing project: providing services to taxonomists for standard genome sequencing and annotation.</title>
        <authorList>
            <consortium name="The Broad Institute Genomics Platform"/>
            <consortium name="The Broad Institute Genome Sequencing Center for Infectious Disease"/>
            <person name="Wu L."/>
            <person name="Ma J."/>
        </authorList>
    </citation>
    <scope>NUCLEOTIDE SEQUENCE [LARGE SCALE GENOMIC DNA]</scope>
    <source>
        <strain evidence="2">CGMCC 1.5362</strain>
    </source>
</reference>